<accession>D1YW56</accession>
<dbReference type="EMBL" id="AP011532">
    <property type="protein sequence ID" value="BAI60678.1"/>
    <property type="molecule type" value="Genomic_DNA"/>
</dbReference>
<dbReference type="Proteomes" id="UP000001882">
    <property type="component" value="Chromosome"/>
</dbReference>
<dbReference type="RefSeq" id="WP_012899358.1">
    <property type="nucleotide sequence ID" value="NC_013665.1"/>
</dbReference>
<protein>
    <recommendedName>
        <fullName evidence="4">Dolichol kinase</fullName>
    </recommendedName>
</protein>
<reference evidence="3" key="3">
    <citation type="journal article" date="2011" name="PLoS ONE">
        <title>Genome sequence of a mesophilic hydrogenotrophic methanogen Methanocella paludicola, the first cultivated representative of the order Methanocellales.</title>
        <authorList>
            <person name="Sakai S."/>
            <person name="Takaki Y."/>
            <person name="Shimamura S."/>
            <person name="Sekine M."/>
            <person name="Tajima T."/>
            <person name="Kosugi H."/>
            <person name="Ichikawa N."/>
            <person name="Tasumi E."/>
            <person name="Hiraki A.T."/>
            <person name="Shimizu A."/>
            <person name="Kato Y."/>
            <person name="Nishiko R."/>
            <person name="Mori K."/>
            <person name="Fujita N."/>
            <person name="Imachi H."/>
            <person name="Takai K."/>
        </authorList>
    </citation>
    <scope>NUCLEOTIDE SEQUENCE [LARGE SCALE GENOMIC DNA]</scope>
    <source>
        <strain evidence="3">DSM 17711 / JCM 13418 / NBRC 101707 / SANAE</strain>
    </source>
</reference>
<dbReference type="KEGG" id="mpd:MCP_0606"/>
<keyword evidence="1" id="KW-0812">Transmembrane</keyword>
<name>D1YW56_METPS</name>
<keyword evidence="3" id="KW-1185">Reference proteome</keyword>
<feature type="transmembrane region" description="Helical" evidence="1">
    <location>
        <begin position="78"/>
        <end position="97"/>
    </location>
</feature>
<keyword evidence="1" id="KW-1133">Transmembrane helix</keyword>
<dbReference type="InParanoid" id="D1YW56"/>
<proteinExistence type="predicted"/>
<evidence type="ECO:0008006" key="4">
    <source>
        <dbReference type="Google" id="ProtNLM"/>
    </source>
</evidence>
<evidence type="ECO:0000313" key="3">
    <source>
        <dbReference type="Proteomes" id="UP000001882"/>
    </source>
</evidence>
<keyword evidence="1" id="KW-0472">Membrane</keyword>
<feature type="transmembrane region" description="Helical" evidence="1">
    <location>
        <begin position="176"/>
        <end position="196"/>
    </location>
</feature>
<reference evidence="2 3" key="1">
    <citation type="journal article" date="2007" name="Appl. Environ. Microbiol.">
        <title>Isolation of key methanogens for global methane emission from rice paddy fields: a novel isolate affiliated with the clone cluster rice cluster I.</title>
        <authorList>
            <person name="Sakai S."/>
            <person name="Imachi H."/>
            <person name="Sekiguchi Y."/>
            <person name="Ohashi A."/>
            <person name="Harada H."/>
            <person name="Kamagata Y."/>
        </authorList>
    </citation>
    <scope>NUCLEOTIDE SEQUENCE [LARGE SCALE GENOMIC DNA]</scope>
    <source>
        <strain evidence="3">DSM 17711 / JCM 13418 / NBRC 101707 / SANAE</strain>
    </source>
</reference>
<feature type="transmembrane region" description="Helical" evidence="1">
    <location>
        <begin position="103"/>
        <end position="127"/>
    </location>
</feature>
<dbReference type="GeneID" id="8682702"/>
<feature type="transmembrane region" description="Helical" evidence="1">
    <location>
        <begin position="42"/>
        <end position="66"/>
    </location>
</feature>
<gene>
    <name evidence="2" type="ordered locus">MCP_0606</name>
</gene>
<organism evidence="2 3">
    <name type="scientific">Methanocella paludicola (strain DSM 17711 / JCM 13418 / NBRC 101707 / SANAE)</name>
    <dbReference type="NCBI Taxonomy" id="304371"/>
    <lineage>
        <taxon>Archaea</taxon>
        <taxon>Methanobacteriati</taxon>
        <taxon>Methanobacteriota</taxon>
        <taxon>Stenosarchaea group</taxon>
        <taxon>Methanomicrobia</taxon>
        <taxon>Methanocellales</taxon>
        <taxon>Methanocellaceae</taxon>
        <taxon>Methanocella</taxon>
    </lineage>
</organism>
<evidence type="ECO:0000256" key="1">
    <source>
        <dbReference type="SAM" id="Phobius"/>
    </source>
</evidence>
<sequence>MFLVMRLDRDLLSAEAERKLFHIAWAIDPLLYYFGYPRDGMLLLIGCQLLIWIGFEAARGMGYSAFSTSYMRPEEARGAPMGTLFQVASLFLAVLLFDKSIAIIAMVFNCVGDSAVGLAGAVLYPYIGREKAAIREQGVRGLWNMLKSHKAPVLMAVMFLACVVPGFILFPRASPLLMGVGALGAVIADAFAWKLFGYTLNDDLTITLAAGSAMAIAASF</sequence>
<dbReference type="AlphaFoldDB" id="D1YW56"/>
<dbReference type="eggNOG" id="arCOG01880">
    <property type="taxonomic scope" value="Archaea"/>
</dbReference>
<evidence type="ECO:0000313" key="2">
    <source>
        <dbReference type="EMBL" id="BAI60678.1"/>
    </source>
</evidence>
<reference evidence="2 3" key="2">
    <citation type="journal article" date="2008" name="Int. J. Syst. Evol. Microbiol.">
        <title>Methanocella paludicola gen. nov., sp. nov., a methane-producing archaeon, the first isolate of the lineage 'Rice Cluster I', and proposal of the new archaeal order Methanocellales ord. nov.</title>
        <authorList>
            <person name="Sakai S."/>
            <person name="Imachi H."/>
            <person name="Hanada S."/>
            <person name="Ohashi A."/>
            <person name="Harada H."/>
            <person name="Kamagata Y."/>
        </authorList>
    </citation>
    <scope>NUCLEOTIDE SEQUENCE [LARGE SCALE GENOMIC DNA]</scope>
    <source>
        <strain evidence="3">DSM 17711 / JCM 13418 / NBRC 101707 / SANAE</strain>
    </source>
</reference>
<feature type="transmembrane region" description="Helical" evidence="1">
    <location>
        <begin position="151"/>
        <end position="170"/>
    </location>
</feature>